<reference evidence="3" key="1">
    <citation type="submission" date="2012-06" db="EMBL/GenBank/DDBJ databases">
        <title>Complete sequence of Desulfitobacterium dehalogenans ATCC 51507.</title>
        <authorList>
            <person name="Lucas S."/>
            <person name="Han J."/>
            <person name="Lapidus A."/>
            <person name="Cheng J.-F."/>
            <person name="Goodwin L."/>
            <person name="Pitluck S."/>
            <person name="Peters L."/>
            <person name="Ovchinnikova G."/>
            <person name="Teshima H."/>
            <person name="Detter J.C."/>
            <person name="Han C."/>
            <person name="Tapia R."/>
            <person name="Land M."/>
            <person name="Hauser L."/>
            <person name="Kyrpides N."/>
            <person name="Ivanova N."/>
            <person name="Pagani I."/>
            <person name="Kruse T."/>
            <person name="de Vos W.M."/>
            <person name="Smidt H."/>
            <person name="Woyke T."/>
        </authorList>
    </citation>
    <scope>NUCLEOTIDE SEQUENCE [LARGE SCALE GENOMIC DNA]</scope>
    <source>
        <strain evidence="3">ATCC 51507 / DSM 9161 / JW/IU-DC1</strain>
    </source>
</reference>
<dbReference type="InterPro" id="IPR012437">
    <property type="entry name" value="DUF1638"/>
</dbReference>
<dbReference type="KEGG" id="ddh:Desde_2053"/>
<dbReference type="eggNOG" id="COG0145">
    <property type="taxonomic scope" value="Bacteria"/>
</dbReference>
<keyword evidence="3" id="KW-1185">Reference proteome</keyword>
<name>I4A902_DESDJ</name>
<organism evidence="2 3">
    <name type="scientific">Desulfitobacterium dehalogenans (strain ATCC 51507 / DSM 9161 / JW/IU-DC1)</name>
    <dbReference type="NCBI Taxonomy" id="756499"/>
    <lineage>
        <taxon>Bacteria</taxon>
        <taxon>Bacillati</taxon>
        <taxon>Bacillota</taxon>
        <taxon>Clostridia</taxon>
        <taxon>Eubacteriales</taxon>
        <taxon>Desulfitobacteriaceae</taxon>
        <taxon>Desulfitobacterium</taxon>
    </lineage>
</organism>
<protein>
    <recommendedName>
        <fullName evidence="1">DUF1638 domain-containing protein</fullName>
    </recommendedName>
</protein>
<dbReference type="OrthoDB" id="9787351at2"/>
<dbReference type="Proteomes" id="UP000006053">
    <property type="component" value="Chromosome"/>
</dbReference>
<sequence>MKKTVIIACHTLKDELNRAIQEAECQFPVLWIESGLHLYTDTLNKRLQQELDRITNVERILLAFGYCGNSLLGLTSSGAQLVFPCVDDCISLLLGSQHARKKISEEIGTYYLTKGWLEFESNIWQEYQYAVKRYGKEKAERLFRQILNHYHRLAVIDTGAYAVSDFLELTKKIADTLKLAHQVIPGSTNYLKKLLTGPWDDEFVIIPPGEIVTLTHLCHDTTEPLLQITGISQ</sequence>
<dbReference type="HOGENOM" id="CLU_098957_0_0_9"/>
<reference evidence="2 3" key="2">
    <citation type="journal article" date="2015" name="J. Bacteriol.">
        <title>Genomic, proteomic, and biochemical analysis of the organohalide respiratory pathway in Desulfitobacterium dehalogenans.</title>
        <authorList>
            <person name="Kruse T."/>
            <person name="van de Pas B.A."/>
            <person name="Atteia A."/>
            <person name="Krab K."/>
            <person name="Hagen W.R."/>
            <person name="Goodwin L."/>
            <person name="Chain P."/>
            <person name="Boeren S."/>
            <person name="Maphosa F."/>
            <person name="Schraa G."/>
            <person name="de Vos W.M."/>
            <person name="van der Oost J."/>
            <person name="Smidt H."/>
            <person name="Stams A.J."/>
        </authorList>
    </citation>
    <scope>NUCLEOTIDE SEQUENCE [LARGE SCALE GENOMIC DNA]</scope>
    <source>
        <strain evidence="3">ATCC 51507 / DSM 9161 / JW/IU-DC1</strain>
    </source>
</reference>
<dbReference type="RefSeq" id="WP_014793924.1">
    <property type="nucleotide sequence ID" value="NC_018017.1"/>
</dbReference>
<evidence type="ECO:0000313" key="2">
    <source>
        <dbReference type="EMBL" id="AFM00437.1"/>
    </source>
</evidence>
<dbReference type="STRING" id="756499.Desde_2053"/>
<dbReference type="AlphaFoldDB" id="I4A902"/>
<dbReference type="EMBL" id="CP003348">
    <property type="protein sequence ID" value="AFM00437.1"/>
    <property type="molecule type" value="Genomic_DNA"/>
</dbReference>
<proteinExistence type="predicted"/>
<evidence type="ECO:0000259" key="1">
    <source>
        <dbReference type="Pfam" id="PF07796"/>
    </source>
</evidence>
<feature type="domain" description="DUF1638" evidence="1">
    <location>
        <begin position="31"/>
        <end position="195"/>
    </location>
</feature>
<accession>I4A902</accession>
<dbReference type="Pfam" id="PF07796">
    <property type="entry name" value="DUF1638"/>
    <property type="match status" value="1"/>
</dbReference>
<gene>
    <name evidence="2" type="ordered locus">Desde_2053</name>
</gene>
<evidence type="ECO:0000313" key="3">
    <source>
        <dbReference type="Proteomes" id="UP000006053"/>
    </source>
</evidence>